<feature type="compositionally biased region" description="Polar residues" evidence="2">
    <location>
        <begin position="272"/>
        <end position="281"/>
    </location>
</feature>
<dbReference type="EMBL" id="CP024700">
    <property type="protein sequence ID" value="ATV60897.1"/>
    <property type="molecule type" value="Genomic_DNA"/>
</dbReference>
<dbReference type="InterPro" id="IPR005546">
    <property type="entry name" value="Autotransporte_beta"/>
</dbReference>
<gene>
    <name evidence="4" type="ORF">CTM74_03005</name>
</gene>
<keyword evidence="5" id="KW-1185">Reference proteome</keyword>
<dbReference type="RefSeq" id="WP_099986660.1">
    <property type="nucleotide sequence ID" value="NZ_CP024700.1"/>
</dbReference>
<evidence type="ECO:0000313" key="5">
    <source>
        <dbReference type="Proteomes" id="UP000228552"/>
    </source>
</evidence>
<dbReference type="SMART" id="SM00869">
    <property type="entry name" value="Autotransporter"/>
    <property type="match status" value="1"/>
</dbReference>
<proteinExistence type="predicted"/>
<dbReference type="Gene3D" id="2.160.20.20">
    <property type="match status" value="1"/>
</dbReference>
<feature type="domain" description="Autotransporter" evidence="3">
    <location>
        <begin position="1558"/>
        <end position="1851"/>
    </location>
</feature>
<dbReference type="NCBIfam" id="NF033175">
    <property type="entry name" value="fuso_auto_Nterm"/>
    <property type="match status" value="1"/>
</dbReference>
<name>A0AAD0AL35_9FUSO</name>
<dbReference type="Pfam" id="PF03797">
    <property type="entry name" value="Autotransporter"/>
    <property type="match status" value="1"/>
</dbReference>
<evidence type="ECO:0000313" key="4">
    <source>
        <dbReference type="EMBL" id="ATV60897.1"/>
    </source>
</evidence>
<dbReference type="InterPro" id="IPR036709">
    <property type="entry name" value="Autotransporte_beta_dom_sf"/>
</dbReference>
<protein>
    <submittedName>
        <fullName evidence="4">Autotransporter domain-containing protein</fullName>
    </submittedName>
</protein>
<dbReference type="Gene3D" id="2.40.128.130">
    <property type="entry name" value="Autotransporter beta-domain"/>
    <property type="match status" value="1"/>
</dbReference>
<dbReference type="InterPro" id="IPR053787">
    <property type="entry name" value="Autotransptr-assoc_N"/>
</dbReference>
<dbReference type="PROSITE" id="PS51208">
    <property type="entry name" value="AUTOTRANSPORTER"/>
    <property type="match status" value="1"/>
</dbReference>
<accession>A0AAD0AL35</accession>
<evidence type="ECO:0000256" key="1">
    <source>
        <dbReference type="SAM" id="Coils"/>
    </source>
</evidence>
<dbReference type="SUPFAM" id="SSF103515">
    <property type="entry name" value="Autotransporter"/>
    <property type="match status" value="1"/>
</dbReference>
<feature type="coiled-coil region" evidence="1">
    <location>
        <begin position="55"/>
        <end position="93"/>
    </location>
</feature>
<evidence type="ECO:0000259" key="3">
    <source>
        <dbReference type="PROSITE" id="PS51208"/>
    </source>
</evidence>
<evidence type="ECO:0000256" key="2">
    <source>
        <dbReference type="SAM" id="MobiDB-lite"/>
    </source>
</evidence>
<dbReference type="Proteomes" id="UP000228552">
    <property type="component" value="Chromosome"/>
</dbReference>
<feature type="compositionally biased region" description="Polar residues" evidence="2">
    <location>
        <begin position="148"/>
        <end position="170"/>
    </location>
</feature>
<keyword evidence="1" id="KW-0175">Coiled coil</keyword>
<feature type="region of interest" description="Disordered" evidence="2">
    <location>
        <begin position="267"/>
        <end position="288"/>
    </location>
</feature>
<feature type="region of interest" description="Disordered" evidence="2">
    <location>
        <begin position="141"/>
        <end position="176"/>
    </location>
</feature>
<reference evidence="4 5" key="1">
    <citation type="submission" date="2017-11" db="EMBL/GenBank/DDBJ databases">
        <title>Genome sequencing of Fusobacterium periodonticum KCOM 1263.</title>
        <authorList>
            <person name="Kook J.-K."/>
            <person name="Park S.-N."/>
            <person name="Lim Y.K."/>
        </authorList>
    </citation>
    <scope>NUCLEOTIDE SEQUENCE [LARGE SCALE GENOMIC DNA]</scope>
    <source>
        <strain evidence="4 5">KCOM 1263</strain>
    </source>
</reference>
<dbReference type="InterPro" id="IPR012332">
    <property type="entry name" value="Autotransporter_pectin_lyase_C"/>
</dbReference>
<organism evidence="4 5">
    <name type="scientific">Fusobacterium pseudoperiodonticum</name>
    <dbReference type="NCBI Taxonomy" id="2663009"/>
    <lineage>
        <taxon>Bacteria</taxon>
        <taxon>Fusobacteriati</taxon>
        <taxon>Fusobacteriota</taxon>
        <taxon>Fusobacteriia</taxon>
        <taxon>Fusobacteriales</taxon>
        <taxon>Fusobacteriaceae</taxon>
        <taxon>Fusobacterium</taxon>
    </lineage>
</organism>
<sequence>MVKNNLYMVEKNLRSIAKRYKGVKYSLGLAILFLMMGLGAFAQDVMSTEEIAASKENLRSSVGTLQNKVEAARKENQKAIDGLKLELIQLMEQGDQVVKSPWMSWQFGANYMYNDWRGTYKGRGDKAEKYPYEGIFTRSENPYERYTSPDSKNYSLLEKSSNPQSASTNRRGGLKSYGLAGTKTVKEPIVGFEVSAGINPRVFNAPTVTPLNATQPNLPRAINFEPPQPTVPNITSTNVDIQVVELESYWNSYGDTVLGKNINVTGRHKTSEGSSLTGTAPTSPPQKKDNAIVEYIQVGATSYNSAADSVMEVDVTRKRAVTLDPIGTSTSRLEFTNNGTILLTADETGGIEVQTNNDGGVDDTIGINGATGNIIGSGKRQVGMIFTDEGLSTGIYTLQNDGTITMNGEGSLGYGLKVTSNWTAVVINNNTITMKGNKSYGIAIGRDNNGLQPSSSATNNGTINIEGDESGGIAILHDMQGGIKNTTNAVINVSGENSFGMYSKINKNYDNDGTINIIGSKNKSMGLRMEEAGASLTNKNLISISSTGSDNIGIYASNGNVTNDTNSKIAVTAGQNIGMMATGAGIVTNKGDVTVTSDGSVGVVQTGGTVNNEKDITVTGKTSATGRGTAGIIATGGTYNTTAPGNVRFDVEGKGSLGVYSKSSIVNLATYDIKAKDQAVNFVSEAGGAINLNAAGSATTGQKSLLFYTNGGTININQPMSATIEGGTDANSRGTAFYYVGTGTYSPFNQGVVGSWITSTFNNTLHNLTLTMNPGSRLFIAQNVGMNLTDANPNGLFPATLGPTIVNTNYKPFMLYLSKLTIDKSVNLDDTNDDYNKLEISNSSIDNNNSNTITGTQAGQTAIAQENLLANRAAVTLNNNGAINLSGANSTGMYAKFGVINNNATGTITLGDTSTGLYGTADSILTNTGTITMGNSSTAMYSEGSTTQGVTNAGTITSTGTSSVGVLFKPDATLAAGTTLGNTGTITLGDSSVGLYGSNTATNYTTSNSGTITVGNNGIAMFGYASDVTGGTITVGDKGVGVYSQSGNVNLTGGNIVTGANEAVGVYTVGSGQTINNSGTTFTLGDSSVAITNAGTGNTINSTIGSANLGTGNIYIYSSDSTGTVNNSTNLTSINGGNYGIYSAGTVTNTGNMNFGTGEGNVGIYSIRGGNATNNGTITVGASNPSSNLYSIGMAAGYGTTDTGNIINNGTINVNGEYSLGMYASGAGSIARNNNNIVLNANNTTGIYADNGATAVNTGNITTGSGTYNNVVGVYLGQGSTLNNSGSITINSANGVGVYLKGGTVVNRGNITVNGSNDPTDTDYSFTTPPTGKAVGGAAIDAPQGATSATVTINGVLQNPVNIHTFARNPVTVSASSIGLYVNTSGVDYTNAINGLGNLTSEADLIIGTEATEMTNSKSIVINDPQILNPYNNAIRTSGVSDWNIYSGGLTWLATPTLNSADGTMTNIYMVKIPYTAWAANKATPVAVTDTYNFLDGLEQRYGVEALGTREREVFTKLNSIGKNEEVLFAQATDEMMGHQYANVQQRIQATGDILNKEFNYLRSEWQTVSKDSNKVKVFGTRGEYNTDTAGVIDYRSHAYGVAYVHEDETVKMGDTLGWYAGIVNNTFKFKDIGNSKEEMLQGKVGLFKSVPFDDNNSLNWTISGDISVGYNKMHRRFLVVDEVFHAKGRYRTYGIGIKNEISKDFRLSESFNLRPYAALGLEYGRFSKIKERSGEIRLDVKSKDYFSIRPEIGAELGFKQYFGRKTLRVGVSVAYENELGRVANGKNKARVAYTTADWFNIRGEKEDRRGNVKTDLNIGVDNQRIGLTGNIGYDTKGHNIRGGVGLRVIF</sequence>